<accession>A0ABN7VI63</accession>
<protein>
    <submittedName>
        <fullName evidence="2">20670_t:CDS:1</fullName>
    </submittedName>
</protein>
<proteinExistence type="predicted"/>
<organism evidence="2 3">
    <name type="scientific">Gigaspora margarita</name>
    <dbReference type="NCBI Taxonomy" id="4874"/>
    <lineage>
        <taxon>Eukaryota</taxon>
        <taxon>Fungi</taxon>
        <taxon>Fungi incertae sedis</taxon>
        <taxon>Mucoromycota</taxon>
        <taxon>Glomeromycotina</taxon>
        <taxon>Glomeromycetes</taxon>
        <taxon>Diversisporales</taxon>
        <taxon>Gigasporaceae</taxon>
        <taxon>Gigaspora</taxon>
    </lineage>
</organism>
<evidence type="ECO:0000313" key="3">
    <source>
        <dbReference type="Proteomes" id="UP000789901"/>
    </source>
</evidence>
<reference evidence="2 3" key="1">
    <citation type="submission" date="2021-06" db="EMBL/GenBank/DDBJ databases">
        <authorList>
            <person name="Kallberg Y."/>
            <person name="Tangrot J."/>
            <person name="Rosling A."/>
        </authorList>
    </citation>
    <scope>NUCLEOTIDE SEQUENCE [LARGE SCALE GENOMIC DNA]</scope>
    <source>
        <strain evidence="2 3">120-4 pot B 10/14</strain>
    </source>
</reference>
<evidence type="ECO:0000256" key="1">
    <source>
        <dbReference type="SAM" id="MobiDB-lite"/>
    </source>
</evidence>
<sequence length="45" mass="5044">KELKALKCDVTDEMTDEVKAIAKKESLSTKVTEPEETEETEGTEE</sequence>
<name>A0ABN7VI63_GIGMA</name>
<dbReference type="Proteomes" id="UP000789901">
    <property type="component" value="Unassembled WGS sequence"/>
</dbReference>
<feature type="region of interest" description="Disordered" evidence="1">
    <location>
        <begin position="24"/>
        <end position="45"/>
    </location>
</feature>
<evidence type="ECO:0000313" key="2">
    <source>
        <dbReference type="EMBL" id="CAG8774949.1"/>
    </source>
</evidence>
<dbReference type="EMBL" id="CAJVQB010015509">
    <property type="protein sequence ID" value="CAG8774949.1"/>
    <property type="molecule type" value="Genomic_DNA"/>
</dbReference>
<keyword evidence="3" id="KW-1185">Reference proteome</keyword>
<feature type="non-terminal residue" evidence="2">
    <location>
        <position position="1"/>
    </location>
</feature>
<feature type="compositionally biased region" description="Acidic residues" evidence="1">
    <location>
        <begin position="34"/>
        <end position="45"/>
    </location>
</feature>
<comment type="caution">
    <text evidence="2">The sequence shown here is derived from an EMBL/GenBank/DDBJ whole genome shotgun (WGS) entry which is preliminary data.</text>
</comment>
<gene>
    <name evidence="2" type="ORF">GMARGA_LOCUS18960</name>
</gene>